<reference evidence="5" key="2">
    <citation type="journal article" date="2021" name="Sci. Rep.">
        <title>The distribution of antibiotic resistance genes in chicken gut microbiota commensals.</title>
        <authorList>
            <person name="Juricova H."/>
            <person name="Matiasovicova J."/>
            <person name="Kubasova T."/>
            <person name="Cejkova D."/>
            <person name="Rychlik I."/>
        </authorList>
    </citation>
    <scope>NUCLEOTIDE SEQUENCE</scope>
    <source>
        <strain evidence="5">An824</strain>
    </source>
</reference>
<reference evidence="5" key="1">
    <citation type="submission" date="2020-08" db="EMBL/GenBank/DDBJ databases">
        <authorList>
            <person name="Cejkova D."/>
            <person name="Kubasova T."/>
            <person name="Jahodarova E."/>
            <person name="Rychlik I."/>
        </authorList>
    </citation>
    <scope>NUCLEOTIDE SEQUENCE</scope>
    <source>
        <strain evidence="5">An824</strain>
    </source>
</reference>
<dbReference type="InterPro" id="IPR017900">
    <property type="entry name" value="4Fe4S_Fe_S_CS"/>
</dbReference>
<dbReference type="PANTHER" id="PTHR43193:SF2">
    <property type="entry name" value="POLYFERREDOXIN PROTEIN FWDF"/>
    <property type="match status" value="1"/>
</dbReference>
<dbReference type="GO" id="GO:0046872">
    <property type="term" value="F:metal ion binding"/>
    <property type="evidence" value="ECO:0007669"/>
    <property type="project" value="UniProtKB-KW"/>
</dbReference>
<keyword evidence="2" id="KW-0408">Iron</keyword>
<dbReference type="RefSeq" id="WP_205103062.1">
    <property type="nucleotide sequence ID" value="NZ_JACJJG010000003.1"/>
</dbReference>
<feature type="domain" description="4Fe-4S ferredoxin-type" evidence="4">
    <location>
        <begin position="35"/>
        <end position="64"/>
    </location>
</feature>
<keyword evidence="6" id="KW-1185">Reference proteome</keyword>
<dbReference type="AlphaFoldDB" id="A0A939B6T4"/>
<dbReference type="InterPro" id="IPR007525">
    <property type="entry name" value="FrhB_FdhB_C"/>
</dbReference>
<dbReference type="SUPFAM" id="SSF54862">
    <property type="entry name" value="4Fe-4S ferredoxins"/>
    <property type="match status" value="1"/>
</dbReference>
<evidence type="ECO:0000313" key="6">
    <source>
        <dbReference type="Proteomes" id="UP000706891"/>
    </source>
</evidence>
<evidence type="ECO:0000313" key="5">
    <source>
        <dbReference type="EMBL" id="MBM6672583.1"/>
    </source>
</evidence>
<dbReference type="PANTHER" id="PTHR43193">
    <property type="match status" value="1"/>
</dbReference>
<keyword evidence="1" id="KW-0479">Metal-binding</keyword>
<feature type="domain" description="4Fe-4S ferredoxin-type" evidence="4">
    <location>
        <begin position="1"/>
        <end position="30"/>
    </location>
</feature>
<gene>
    <name evidence="5" type="ORF">H6A34_01580</name>
</gene>
<evidence type="ECO:0000256" key="2">
    <source>
        <dbReference type="ARBA" id="ARBA00023004"/>
    </source>
</evidence>
<evidence type="ECO:0000259" key="4">
    <source>
        <dbReference type="PROSITE" id="PS51379"/>
    </source>
</evidence>
<dbReference type="Gene3D" id="3.30.70.20">
    <property type="match status" value="1"/>
</dbReference>
<evidence type="ECO:0000256" key="1">
    <source>
        <dbReference type="ARBA" id="ARBA00022723"/>
    </source>
</evidence>
<sequence length="415" mass="46282">MIQIKDKHDCCGCSACQQRCPRHCITMREDSEGFFYPEVDTDACVDCGLCERVCPLANPGNPKHWMEVIGAKNRNEDELLGSSSGGVFINLARNVIAEGGIVFGAVFDGSWNVVHTYADSIDGVWAMMGSKYVQSDINDSYIKAERFLEDGRIVLFTGTPCQVAGLNRYLRKSYPNLLSVDFLCHGVPGPGVWHMYLDEIRRSAGGTTRPCEDTNRMVITGISFRDKRIYGWDKYCFVVRGSTAVTGESAVLMSDVYVDNPFMKGFLNDVYLRPSCYRCKCKGGVSGSDITLADYWGVKTLLPDFADNRGVSLVFVNTDKGKTAAERLDMDFCAANINGLERYNGGMKAVLREGWRRRTFFHELGDGRSFSAALNSALAKPWYNTALHGLRKAVRRIIFKRTNDEDRNIDASATH</sequence>
<organism evidence="5 6">
    <name type="scientific">Marseilla massiliensis</name>
    <dbReference type="NCBI Taxonomy" id="1841864"/>
    <lineage>
        <taxon>Bacteria</taxon>
        <taxon>Pseudomonadati</taxon>
        <taxon>Bacteroidota</taxon>
        <taxon>Bacteroidia</taxon>
        <taxon>Bacteroidales</taxon>
        <taxon>Prevotellaceae</taxon>
        <taxon>Marseilla</taxon>
    </lineage>
</organism>
<proteinExistence type="predicted"/>
<accession>A0A939B6T4</accession>
<comment type="caution">
    <text evidence="5">The sequence shown here is derived from an EMBL/GenBank/DDBJ whole genome shotgun (WGS) entry which is preliminary data.</text>
</comment>
<dbReference type="InterPro" id="IPR017896">
    <property type="entry name" value="4Fe4S_Fe-S-bd"/>
</dbReference>
<dbReference type="Pfam" id="PF12838">
    <property type="entry name" value="Fer4_7"/>
    <property type="match status" value="1"/>
</dbReference>
<protein>
    <submittedName>
        <fullName evidence="5">Coenzyme F420 hydrogenase/dehydrogenase, beta subunit C-terminal domain</fullName>
    </submittedName>
</protein>
<dbReference type="Pfam" id="PF04432">
    <property type="entry name" value="FrhB_FdhB_C"/>
    <property type="match status" value="1"/>
</dbReference>
<dbReference type="InterPro" id="IPR052977">
    <property type="entry name" value="Polyferredoxin-like_ET"/>
</dbReference>
<evidence type="ECO:0000256" key="3">
    <source>
        <dbReference type="ARBA" id="ARBA00023014"/>
    </source>
</evidence>
<dbReference type="EMBL" id="JACJJG010000003">
    <property type="protein sequence ID" value="MBM6672583.1"/>
    <property type="molecule type" value="Genomic_DNA"/>
</dbReference>
<name>A0A939B6T4_9BACT</name>
<dbReference type="PROSITE" id="PS00198">
    <property type="entry name" value="4FE4S_FER_1"/>
    <property type="match status" value="2"/>
</dbReference>
<dbReference type="GO" id="GO:0051536">
    <property type="term" value="F:iron-sulfur cluster binding"/>
    <property type="evidence" value="ECO:0007669"/>
    <property type="project" value="UniProtKB-KW"/>
</dbReference>
<dbReference type="Proteomes" id="UP000706891">
    <property type="component" value="Unassembled WGS sequence"/>
</dbReference>
<dbReference type="PROSITE" id="PS51379">
    <property type="entry name" value="4FE4S_FER_2"/>
    <property type="match status" value="2"/>
</dbReference>
<keyword evidence="3" id="KW-0411">Iron-sulfur</keyword>